<proteinExistence type="predicted"/>
<dbReference type="GO" id="GO:0004180">
    <property type="term" value="F:carboxypeptidase activity"/>
    <property type="evidence" value="ECO:0007669"/>
    <property type="project" value="UniProtKB-KW"/>
</dbReference>
<gene>
    <name evidence="1" type="ORF">SAMN02745164_01522</name>
</gene>
<reference evidence="1" key="1">
    <citation type="submission" date="2016-11" db="EMBL/GenBank/DDBJ databases">
        <authorList>
            <person name="Varghese N."/>
            <person name="Submissions S."/>
        </authorList>
    </citation>
    <scope>NUCLEOTIDE SEQUENCE [LARGE SCALE GENOMIC DNA]</scope>
    <source>
        <strain evidence="1">DSM 16785</strain>
    </source>
</reference>
<dbReference type="InterPro" id="IPR013783">
    <property type="entry name" value="Ig-like_fold"/>
</dbReference>
<dbReference type="SUPFAM" id="SSF49464">
    <property type="entry name" value="Carboxypeptidase regulatory domain-like"/>
    <property type="match status" value="1"/>
</dbReference>
<dbReference type="EMBL" id="FQUI01000025">
    <property type="protein sequence ID" value="SHE97270.1"/>
    <property type="molecule type" value="Genomic_DNA"/>
</dbReference>
<keyword evidence="2" id="KW-1185">Reference proteome</keyword>
<comment type="caution">
    <text evidence="1">The sequence shown here is derived from an EMBL/GenBank/DDBJ whole genome shotgun (WGS) entry which is preliminary data.</text>
</comment>
<evidence type="ECO:0000313" key="1">
    <source>
        <dbReference type="EMBL" id="SHE97270.1"/>
    </source>
</evidence>
<name>A0A1M4XV17_MARH1</name>
<dbReference type="RefSeq" id="WP_072865087.1">
    <property type="nucleotide sequence ID" value="NZ_FQUI01000025.1"/>
</dbReference>
<accession>A0A1M4XV17</accession>
<protein>
    <submittedName>
        <fullName evidence="1">Carboxypeptidase regulatory-like domain-containing protein</fullName>
    </submittedName>
</protein>
<sequence>MVKKIFFLCLIFILLFSLFSCDRLQPTEEGSLKFVVKDKNTNLPISGAQIKITQNGILKITALTDENGEYLFTSDAGEYNYEVSKIYYLPTNGNAKVYAKELRSVNIFLEPTENNPPNFIGYISPLNNQIVKEKTVDFQWNAQDIENDAIYYNIYLKYVGNEFQKLNTLPLTNTQYTYEPPFKGTYQWRIELWDKPNENYKIIVYEAPQFDYQPTSDSTINHKPEIYLISPVNIIIEKSNVTFTWEASDLDKDPLTFDLFLGKSQNSLANIVSDYNKTSYTYSLSSVGTYYWKILAYDGKETSESNVSSFEYLPPENNPPMISLISPTDYATFDTNDIQFSWIATDTDNSTLNYKLSIGKTNANMTEVLSLDEEDEKEISFTYRLPEPGDFYWNITVSDGINPYVNSEIRKFTIISNNNPPVIDDNHKPDVDTVVGTQVSFEWNAYDPEGTPLTFDFYLSDIYDEVNNLIENTYTSTNLNTKFLKDVILDYSSTYFWRIVAKDGMYEIPGPIWSFNFIKKEEGALADLYFNPETLNLSKNSTTSFIIKSSFIENIYGFDIRIGYDPLFITINPDECLENNVFNNGDFHIIKKVIEYDDHNEFIFSIISNSNNFKIPENIIEITLHSINDGNTKIKFEKSTYIFGPNEPEIIFSTGDSIKVTISE</sequence>
<dbReference type="Proteomes" id="UP000184334">
    <property type="component" value="Unassembled WGS sequence"/>
</dbReference>
<organism evidence="1 2">
    <name type="scientific">Marinitoga hydrogenitolerans (strain DSM 16785 / JCM 12826 / AT1271)</name>
    <dbReference type="NCBI Taxonomy" id="1122195"/>
    <lineage>
        <taxon>Bacteria</taxon>
        <taxon>Thermotogati</taxon>
        <taxon>Thermotogota</taxon>
        <taxon>Thermotogae</taxon>
        <taxon>Petrotogales</taxon>
        <taxon>Petrotogaceae</taxon>
        <taxon>Marinitoga</taxon>
    </lineage>
</organism>
<evidence type="ECO:0000313" key="2">
    <source>
        <dbReference type="Proteomes" id="UP000184334"/>
    </source>
</evidence>
<dbReference type="OrthoDB" id="9811934at2"/>
<dbReference type="Pfam" id="PF13620">
    <property type="entry name" value="CarboxypepD_reg"/>
    <property type="match status" value="1"/>
</dbReference>
<dbReference type="AlphaFoldDB" id="A0A1M4XV17"/>
<dbReference type="InterPro" id="IPR008969">
    <property type="entry name" value="CarboxyPept-like_regulatory"/>
</dbReference>
<dbReference type="PROSITE" id="PS51257">
    <property type="entry name" value="PROKAR_LIPOPROTEIN"/>
    <property type="match status" value="1"/>
</dbReference>
<dbReference type="STRING" id="1122195.SAMN02745164_01522"/>
<dbReference type="Gene3D" id="2.60.40.1120">
    <property type="entry name" value="Carboxypeptidase-like, regulatory domain"/>
    <property type="match status" value="1"/>
</dbReference>
<dbReference type="Gene3D" id="2.60.40.10">
    <property type="entry name" value="Immunoglobulins"/>
    <property type="match status" value="2"/>
</dbReference>